<evidence type="ECO:0008006" key="4">
    <source>
        <dbReference type="Google" id="ProtNLM"/>
    </source>
</evidence>
<evidence type="ECO:0000256" key="1">
    <source>
        <dbReference type="SAM" id="Phobius"/>
    </source>
</evidence>
<reference evidence="3" key="1">
    <citation type="submission" date="2017-11" db="EMBL/GenBank/DDBJ databases">
        <authorList>
            <person name="Zhu W."/>
        </authorList>
    </citation>
    <scope>NUCLEOTIDE SEQUENCE [LARGE SCALE GENOMIC DNA]</scope>
    <source>
        <strain evidence="3">CAU 1051</strain>
    </source>
</reference>
<proteinExistence type="predicted"/>
<organism evidence="2 3">
    <name type="scientific">Oceanobacillus chungangensis</name>
    <dbReference type="NCBI Taxonomy" id="1229152"/>
    <lineage>
        <taxon>Bacteria</taxon>
        <taxon>Bacillati</taxon>
        <taxon>Bacillota</taxon>
        <taxon>Bacilli</taxon>
        <taxon>Bacillales</taxon>
        <taxon>Bacillaceae</taxon>
        <taxon>Oceanobacillus</taxon>
    </lineage>
</organism>
<feature type="transmembrane region" description="Helical" evidence="1">
    <location>
        <begin position="41"/>
        <end position="59"/>
    </location>
</feature>
<evidence type="ECO:0000313" key="3">
    <source>
        <dbReference type="Proteomes" id="UP000256520"/>
    </source>
</evidence>
<keyword evidence="1" id="KW-0812">Transmembrane</keyword>
<dbReference type="EMBL" id="PIOD01000021">
    <property type="protein sequence ID" value="RDW15941.1"/>
    <property type="molecule type" value="Genomic_DNA"/>
</dbReference>
<name>A0A3D8PL36_9BACI</name>
<dbReference type="InterPro" id="IPR031709">
    <property type="entry name" value="PutAbiC"/>
</dbReference>
<keyword evidence="1" id="KW-0472">Membrane</keyword>
<dbReference type="Proteomes" id="UP000256520">
    <property type="component" value="Unassembled WGS sequence"/>
</dbReference>
<feature type="transmembrane region" description="Helical" evidence="1">
    <location>
        <begin position="12"/>
        <end position="29"/>
    </location>
</feature>
<sequence length="240" mass="28019">MKEKVNLQNTFMILGSILLIAAFVIPFLIEQKFAVYLGEAATPFLSAAAFLLLVSANIMQQKELALQREELKATRNVFMEQSKTMTLQRFENIFFQMILLNLEVVNSIEIGKDTKGKTALQRLSIRLSQSMENIHEKKEVIETYNTFLDKYYDFFGHYFMNLYRIIKLIDLADLTEEEKRNYIGVLRAQLSRSELILIFYNSLGSQGAKFKKLIIKYNFFEDHLKAHHLANEKHFKLLTL</sequence>
<keyword evidence="3" id="KW-1185">Reference proteome</keyword>
<dbReference type="OrthoDB" id="2625696at2"/>
<comment type="caution">
    <text evidence="2">The sequence shown here is derived from an EMBL/GenBank/DDBJ whole genome shotgun (WGS) entry which is preliminary data.</text>
</comment>
<keyword evidence="1" id="KW-1133">Transmembrane helix</keyword>
<gene>
    <name evidence="2" type="ORF">CWR45_15715</name>
</gene>
<evidence type="ECO:0000313" key="2">
    <source>
        <dbReference type="EMBL" id="RDW15941.1"/>
    </source>
</evidence>
<dbReference type="AlphaFoldDB" id="A0A3D8PL36"/>
<protein>
    <recommendedName>
        <fullName evidence="4">Phage abortive infection protein</fullName>
    </recommendedName>
</protein>
<accession>A0A3D8PL36</accession>
<dbReference type="Pfam" id="PF16872">
    <property type="entry name" value="putAbiC"/>
    <property type="match status" value="1"/>
</dbReference>
<dbReference type="RefSeq" id="WP_115750820.1">
    <property type="nucleotide sequence ID" value="NZ_PIOD01000021.1"/>
</dbReference>